<dbReference type="Proteomes" id="UP000269591">
    <property type="component" value="Unassembled WGS sequence"/>
</dbReference>
<gene>
    <name evidence="2" type="ORF">DMP06_09590</name>
</gene>
<dbReference type="AlphaFoldDB" id="A0A3N0AT21"/>
<keyword evidence="3" id="KW-1185">Reference proteome</keyword>
<organism evidence="2 3">
    <name type="scientific">Slackia equolifaciens</name>
    <dbReference type="NCBI Taxonomy" id="498718"/>
    <lineage>
        <taxon>Bacteria</taxon>
        <taxon>Bacillati</taxon>
        <taxon>Actinomycetota</taxon>
        <taxon>Coriobacteriia</taxon>
        <taxon>Eggerthellales</taxon>
        <taxon>Eggerthellaceae</taxon>
        <taxon>Slackia</taxon>
    </lineage>
</organism>
<evidence type="ECO:0008006" key="4">
    <source>
        <dbReference type="Google" id="ProtNLM"/>
    </source>
</evidence>
<reference evidence="3" key="1">
    <citation type="submission" date="2018-05" db="EMBL/GenBank/DDBJ databases">
        <title>Genome Sequencing of selected type strains of the family Eggerthellaceae.</title>
        <authorList>
            <person name="Danylec N."/>
            <person name="Stoll D.A."/>
            <person name="Doetsch A."/>
            <person name="Huch M."/>
        </authorList>
    </citation>
    <scope>NUCLEOTIDE SEQUENCE [LARGE SCALE GENOMIC DNA]</scope>
    <source>
        <strain evidence="3">DSM 24851</strain>
    </source>
</reference>
<evidence type="ECO:0000313" key="2">
    <source>
        <dbReference type="EMBL" id="RNL38037.1"/>
    </source>
</evidence>
<sequence>MHLKKTKRGDRIYLSIVQNYREGGRTRTKTIESIGYVDALEKLYPDPIAHFQAHVDQLNAQMRIANPPIELKFASDSKIDPDHVASARWGCAIALAYLDALGVRAFFDARSGHAGFPPHAGRIFELLAAERIIHVASKRESWERRASFPRRCDFSLSEVYQALSCFAAHDEGLIRAMNAAYRQIRGSRRRAQTYVVLSPAAFAETGDVASAHRAATSQVGGMALILDEDTIPVSYRFVSSRPAPEEFAALAREARHDTGAAHAVVIASRAADIERTMSALHAQGDGFIFYRPLRSAVPELQSWVDDPQGYIATQSGSYKVKSRLTSVDAQNMTVPVKELVLWGRDFAQRTRLSRSSAPNPLADRPGLSTPAAPPEQDAPSAPPGNSGFATAPDLDGYLYLVTSETKQPEAVIFHLYREIWRLAEPFQVLESDFSPSPYPVSHDQHIQAHFLICYAAFFALRLLRADMGWRYNAAQVADALLRMEGAYLDENWFLFSYRSDITDAIEEAAGVDIARRLRTPPEIRRDIARAREHIAQPTAAHPR</sequence>
<comment type="caution">
    <text evidence="2">The sequence shown here is derived from an EMBL/GenBank/DDBJ whole genome shotgun (WGS) entry which is preliminary data.</text>
</comment>
<proteinExistence type="predicted"/>
<dbReference type="EMBL" id="QIBX01000020">
    <property type="protein sequence ID" value="RNL38037.1"/>
    <property type="molecule type" value="Genomic_DNA"/>
</dbReference>
<dbReference type="OrthoDB" id="9767746at2"/>
<dbReference type="RefSeq" id="WP_123209517.1">
    <property type="nucleotide sequence ID" value="NZ_JBHTHO010000024.1"/>
</dbReference>
<protein>
    <recommendedName>
        <fullName evidence="4">Transposase</fullName>
    </recommendedName>
</protein>
<accession>A0A3N0AT21</accession>
<evidence type="ECO:0000313" key="3">
    <source>
        <dbReference type="Proteomes" id="UP000269591"/>
    </source>
</evidence>
<evidence type="ECO:0000256" key="1">
    <source>
        <dbReference type="SAM" id="MobiDB-lite"/>
    </source>
</evidence>
<feature type="region of interest" description="Disordered" evidence="1">
    <location>
        <begin position="352"/>
        <end position="386"/>
    </location>
</feature>
<name>A0A3N0AT21_9ACTN</name>